<name>A0A1Y1JV71_PLAGO</name>
<dbReference type="EMBL" id="BDQF01000217">
    <property type="protein sequence ID" value="GAW84293.1"/>
    <property type="molecule type" value="Genomic_DNA"/>
</dbReference>
<proteinExistence type="predicted"/>
<evidence type="ECO:0000313" key="2">
    <source>
        <dbReference type="EMBL" id="GAW84293.1"/>
    </source>
</evidence>
<dbReference type="OrthoDB" id="381216at2759"/>
<dbReference type="AlphaFoldDB" id="A0A1Y1JV71"/>
<feature type="transmembrane region" description="Helical" evidence="1">
    <location>
        <begin position="108"/>
        <end position="130"/>
    </location>
</feature>
<evidence type="ECO:0000256" key="1">
    <source>
        <dbReference type="SAM" id="Phobius"/>
    </source>
</evidence>
<dbReference type="Proteomes" id="UP000195521">
    <property type="component" value="Unassembled WGS sequence"/>
</dbReference>
<keyword evidence="1" id="KW-0812">Transmembrane</keyword>
<evidence type="ECO:0000313" key="3">
    <source>
        <dbReference type="Proteomes" id="UP000195521"/>
    </source>
</evidence>
<keyword evidence="3" id="KW-1185">Reference proteome</keyword>
<keyword evidence="1" id="KW-0472">Membrane</keyword>
<sequence length="135" mass="15585">MNNDVYNIFKLYDNLYKDFKELKEKKNDMEGGVSSCVNIYEEIINNNRKGDYSSIQEEMDKFRDHFHIYLKGISTYKCKPGLLNSSLMIPPKNITKAEAISGDTASSVMWTSTGLLFFAILIIIFIVYNVNNKFI</sequence>
<dbReference type="RefSeq" id="XP_028546882.1">
    <property type="nucleotide sequence ID" value="XM_028691081.1"/>
</dbReference>
<dbReference type="GeneID" id="39745101"/>
<protein>
    <recommendedName>
        <fullName evidence="4">Variable surface protein</fullName>
    </recommendedName>
</protein>
<organism evidence="2 3">
    <name type="scientific">Plasmodium gonderi</name>
    <dbReference type="NCBI Taxonomy" id="77519"/>
    <lineage>
        <taxon>Eukaryota</taxon>
        <taxon>Sar</taxon>
        <taxon>Alveolata</taxon>
        <taxon>Apicomplexa</taxon>
        <taxon>Aconoidasida</taxon>
        <taxon>Haemosporida</taxon>
        <taxon>Plasmodiidae</taxon>
        <taxon>Plasmodium</taxon>
        <taxon>Plasmodium (Plasmodium)</taxon>
    </lineage>
</organism>
<gene>
    <name evidence="2" type="ORF">PGO_002160</name>
</gene>
<accession>A0A1Y1JV71</accession>
<comment type="caution">
    <text evidence="2">The sequence shown here is derived from an EMBL/GenBank/DDBJ whole genome shotgun (WGS) entry which is preliminary data.</text>
</comment>
<evidence type="ECO:0008006" key="4">
    <source>
        <dbReference type="Google" id="ProtNLM"/>
    </source>
</evidence>
<reference evidence="3" key="1">
    <citation type="submission" date="2017-04" db="EMBL/GenBank/DDBJ databases">
        <title>Plasmodium gonderi genome.</title>
        <authorList>
            <person name="Arisue N."/>
            <person name="Honma H."/>
            <person name="Kawai S."/>
            <person name="Tougan T."/>
            <person name="Tanabe K."/>
            <person name="Horii T."/>
        </authorList>
    </citation>
    <scope>NUCLEOTIDE SEQUENCE [LARGE SCALE GENOMIC DNA]</scope>
    <source>
        <strain evidence="3">ATCC 30045</strain>
    </source>
</reference>
<keyword evidence="1" id="KW-1133">Transmembrane helix</keyword>